<evidence type="ECO:0000313" key="4">
    <source>
        <dbReference type="Proteomes" id="UP000500890"/>
    </source>
</evidence>
<dbReference type="InterPro" id="IPR010994">
    <property type="entry name" value="RuvA_2-like"/>
</dbReference>
<dbReference type="GO" id="GO:0006281">
    <property type="term" value="P:DNA repair"/>
    <property type="evidence" value="ECO:0007669"/>
    <property type="project" value="InterPro"/>
</dbReference>
<organism evidence="3 4">
    <name type="scientific">Vagococcus coleopterorum</name>
    <dbReference type="NCBI Taxonomy" id="2714946"/>
    <lineage>
        <taxon>Bacteria</taxon>
        <taxon>Bacillati</taxon>
        <taxon>Bacillota</taxon>
        <taxon>Bacilli</taxon>
        <taxon>Lactobacillales</taxon>
        <taxon>Enterococcaceae</taxon>
        <taxon>Vagococcus</taxon>
    </lineage>
</organism>
<keyword evidence="1" id="KW-0472">Membrane</keyword>
<dbReference type="GO" id="GO:0015628">
    <property type="term" value="P:protein secretion by the type II secretion system"/>
    <property type="evidence" value="ECO:0007669"/>
    <property type="project" value="TreeGrafter"/>
</dbReference>
<evidence type="ECO:0000259" key="2">
    <source>
        <dbReference type="SMART" id="SM00278"/>
    </source>
</evidence>
<dbReference type="PANTHER" id="PTHR21180:SF32">
    <property type="entry name" value="ENDONUCLEASE_EXONUCLEASE_PHOSPHATASE FAMILY DOMAIN-CONTAINING PROTEIN 1"/>
    <property type="match status" value="1"/>
</dbReference>
<dbReference type="SUPFAM" id="SSF47781">
    <property type="entry name" value="RuvA domain 2-like"/>
    <property type="match status" value="1"/>
</dbReference>
<sequence length="207" mass="22865">MWRIIRSNLTRGRLIILGITVVIVGLLLCKMFFVQPQLISNELTEEIVSTEEQMETVSSELKSYADIKGAVQHPGVYRLTSNMRLLDLIQLAGGLSKEADDRQINQALIVQDQTVFYIPKIGEDVSELEEVQGEVAKSSSGEQDTKININSATEVELEQLDGVGAKKAAAIVSYREEHGSFKTIENLSDVSGIGSKTVERLKDKLTI</sequence>
<dbReference type="InterPro" id="IPR003583">
    <property type="entry name" value="Hlx-hairpin-Hlx_DNA-bd_motif"/>
</dbReference>
<evidence type="ECO:0000256" key="1">
    <source>
        <dbReference type="SAM" id="Phobius"/>
    </source>
</evidence>
<feature type="domain" description="Helix-hairpin-helix DNA-binding motif class 1" evidence="2">
    <location>
        <begin position="155"/>
        <end position="174"/>
    </location>
</feature>
<dbReference type="GO" id="GO:0015627">
    <property type="term" value="C:type II protein secretion system complex"/>
    <property type="evidence" value="ECO:0007669"/>
    <property type="project" value="TreeGrafter"/>
</dbReference>
<dbReference type="KEGG" id="vah:G7081_04095"/>
<dbReference type="NCBIfam" id="TIGR00426">
    <property type="entry name" value="competence protein ComEA helix-hairpin-helix repeat region"/>
    <property type="match status" value="1"/>
</dbReference>
<feature type="domain" description="Helix-hairpin-helix DNA-binding motif class 1" evidence="2">
    <location>
        <begin position="185"/>
        <end position="204"/>
    </location>
</feature>
<gene>
    <name evidence="3" type="ORF">G7081_04095</name>
</gene>
<keyword evidence="1" id="KW-0812">Transmembrane</keyword>
<dbReference type="InterPro" id="IPR019554">
    <property type="entry name" value="Soluble_ligand-bd"/>
</dbReference>
<dbReference type="Proteomes" id="UP000500890">
    <property type="component" value="Chromosome"/>
</dbReference>
<dbReference type="InterPro" id="IPR004509">
    <property type="entry name" value="Competence_ComEA_HhH"/>
</dbReference>
<dbReference type="PANTHER" id="PTHR21180">
    <property type="entry name" value="ENDONUCLEASE/EXONUCLEASE/PHOSPHATASE FAMILY DOMAIN-CONTAINING PROTEIN 1"/>
    <property type="match status" value="1"/>
</dbReference>
<dbReference type="GO" id="GO:0003677">
    <property type="term" value="F:DNA binding"/>
    <property type="evidence" value="ECO:0007669"/>
    <property type="project" value="InterPro"/>
</dbReference>
<feature type="transmembrane region" description="Helical" evidence="1">
    <location>
        <begin position="12"/>
        <end position="33"/>
    </location>
</feature>
<keyword evidence="1" id="KW-1133">Transmembrane helix</keyword>
<protein>
    <submittedName>
        <fullName evidence="3">ComEA protein</fullName>
    </submittedName>
</protein>
<dbReference type="RefSeq" id="WP_166007654.1">
    <property type="nucleotide sequence ID" value="NZ_CP049886.1"/>
</dbReference>
<dbReference type="Pfam" id="PF10531">
    <property type="entry name" value="SLBB"/>
    <property type="match status" value="1"/>
</dbReference>
<keyword evidence="4" id="KW-1185">Reference proteome</keyword>
<accession>A0A6G8AMS9</accession>
<dbReference type="EMBL" id="CP049886">
    <property type="protein sequence ID" value="QIL46307.1"/>
    <property type="molecule type" value="Genomic_DNA"/>
</dbReference>
<proteinExistence type="predicted"/>
<dbReference type="AlphaFoldDB" id="A0A6G8AMS9"/>
<dbReference type="InterPro" id="IPR051675">
    <property type="entry name" value="Endo/Exo/Phosphatase_dom_1"/>
</dbReference>
<evidence type="ECO:0000313" key="3">
    <source>
        <dbReference type="EMBL" id="QIL46307.1"/>
    </source>
</evidence>
<dbReference type="Pfam" id="PF12836">
    <property type="entry name" value="HHH_3"/>
    <property type="match status" value="1"/>
</dbReference>
<name>A0A6G8AMS9_9ENTE</name>
<dbReference type="SMART" id="SM00278">
    <property type="entry name" value="HhH1"/>
    <property type="match status" value="2"/>
</dbReference>
<dbReference type="Gene3D" id="1.10.150.280">
    <property type="entry name" value="AF1531-like domain"/>
    <property type="match status" value="1"/>
</dbReference>
<reference evidence="3 4" key="1">
    <citation type="submission" date="2020-03" db="EMBL/GenBank/DDBJ databases">
        <title>Vagococcus sp. nov., isolated from beetles.</title>
        <authorList>
            <person name="Hyun D.-W."/>
            <person name="Bae J.-W."/>
        </authorList>
    </citation>
    <scope>NUCLEOTIDE SEQUENCE [LARGE SCALE GENOMIC DNA]</scope>
    <source>
        <strain evidence="3 4">HDW17A</strain>
    </source>
</reference>